<evidence type="ECO:0000256" key="1">
    <source>
        <dbReference type="ARBA" id="ARBA00022485"/>
    </source>
</evidence>
<accession>A0A7V2F341</accession>
<keyword evidence="4" id="KW-0411">Iron-sulfur</keyword>
<dbReference type="InterPro" id="IPR017896">
    <property type="entry name" value="4Fe4S_Fe-S-bd"/>
</dbReference>
<evidence type="ECO:0000256" key="2">
    <source>
        <dbReference type="ARBA" id="ARBA00022723"/>
    </source>
</evidence>
<reference evidence="7" key="1">
    <citation type="journal article" date="2020" name="mSystems">
        <title>Genome- and Community-Level Interaction Insights into Carbon Utilization and Element Cycling Functions of Hydrothermarchaeota in Hydrothermal Sediment.</title>
        <authorList>
            <person name="Zhou Z."/>
            <person name="Liu Y."/>
            <person name="Xu W."/>
            <person name="Pan J."/>
            <person name="Luo Z.H."/>
            <person name="Li M."/>
        </authorList>
    </citation>
    <scope>NUCLEOTIDE SEQUENCE [LARGE SCALE GENOMIC DNA]</scope>
    <source>
        <strain evidence="7">SpSt-1233</strain>
    </source>
</reference>
<feature type="region of interest" description="Disordered" evidence="5">
    <location>
        <begin position="41"/>
        <end position="66"/>
    </location>
</feature>
<evidence type="ECO:0000256" key="4">
    <source>
        <dbReference type="ARBA" id="ARBA00023014"/>
    </source>
</evidence>
<dbReference type="Proteomes" id="UP000886069">
    <property type="component" value="Unassembled WGS sequence"/>
</dbReference>
<dbReference type="GO" id="GO:0051539">
    <property type="term" value="F:4 iron, 4 sulfur cluster binding"/>
    <property type="evidence" value="ECO:0007669"/>
    <property type="project" value="UniProtKB-KW"/>
</dbReference>
<evidence type="ECO:0000313" key="7">
    <source>
        <dbReference type="EMBL" id="HER43068.1"/>
    </source>
</evidence>
<dbReference type="InterPro" id="IPR017900">
    <property type="entry name" value="4Fe4S_Fe_S_CS"/>
</dbReference>
<evidence type="ECO:0000259" key="6">
    <source>
        <dbReference type="PROSITE" id="PS51379"/>
    </source>
</evidence>
<dbReference type="PROSITE" id="PS51379">
    <property type="entry name" value="4FE4S_FER_2"/>
    <property type="match status" value="1"/>
</dbReference>
<name>A0A7V2F341_UNCEI</name>
<feature type="domain" description="4Fe-4S ferredoxin-type" evidence="6">
    <location>
        <begin position="312"/>
        <end position="335"/>
    </location>
</feature>
<proteinExistence type="predicted"/>
<dbReference type="GO" id="GO:0046872">
    <property type="term" value="F:metal ion binding"/>
    <property type="evidence" value="ECO:0007669"/>
    <property type="project" value="UniProtKB-KW"/>
</dbReference>
<dbReference type="PANTHER" id="PTHR30002:SF4">
    <property type="entry name" value="EPOXYQUEUOSINE REDUCTASE"/>
    <property type="match status" value="1"/>
</dbReference>
<protein>
    <recommendedName>
        <fullName evidence="6">4Fe-4S ferredoxin-type domain-containing protein</fullName>
    </recommendedName>
</protein>
<dbReference type="GO" id="GO:0052693">
    <property type="term" value="F:epoxyqueuosine reductase activity"/>
    <property type="evidence" value="ECO:0007669"/>
    <property type="project" value="TreeGrafter"/>
</dbReference>
<comment type="caution">
    <text evidence="7">The sequence shown here is derived from an EMBL/GenBank/DDBJ whole genome shotgun (WGS) entry which is preliminary data.</text>
</comment>
<keyword evidence="3" id="KW-0408">Iron</keyword>
<dbReference type="EMBL" id="DSEC01000088">
    <property type="protein sequence ID" value="HER43068.1"/>
    <property type="molecule type" value="Genomic_DNA"/>
</dbReference>
<dbReference type="GO" id="GO:0008616">
    <property type="term" value="P:tRNA queuosine(34) biosynthetic process"/>
    <property type="evidence" value="ECO:0007669"/>
    <property type="project" value="InterPro"/>
</dbReference>
<gene>
    <name evidence="7" type="ORF">ENO08_01240</name>
</gene>
<dbReference type="AlphaFoldDB" id="A0A7V2F341"/>
<dbReference type="PANTHER" id="PTHR30002">
    <property type="entry name" value="EPOXYQUEUOSINE REDUCTASE"/>
    <property type="match status" value="1"/>
</dbReference>
<evidence type="ECO:0000256" key="3">
    <source>
        <dbReference type="ARBA" id="ARBA00023004"/>
    </source>
</evidence>
<organism evidence="7">
    <name type="scientific">Eiseniibacteriota bacterium</name>
    <dbReference type="NCBI Taxonomy" id="2212470"/>
    <lineage>
        <taxon>Bacteria</taxon>
        <taxon>Candidatus Eiseniibacteriota</taxon>
    </lineage>
</organism>
<dbReference type="PROSITE" id="PS00198">
    <property type="entry name" value="4FE4S_FER_1"/>
    <property type="match status" value="1"/>
</dbReference>
<keyword evidence="1" id="KW-0004">4Fe-4S</keyword>
<sequence>MPGAAAGLLARAMQAHPYIRIMPDKPTYETEGEIPRFDERDTVFSREALEPGSPEEREYHERHPEKRGVDERLARFILSKMERPRRGEPGPNGAAGKPFDGHLSRAVYEAHFVTSAALALPDQVDGAPAEERVEWDPAEASRRIKAFARSLGADDVRIGPLDPSWVYSHRGSRPFFSEGYENPPYFTGIPEGYQGARYGEPIELDHASAVSMAFRQDRDLVATGATRAVDFETGRVYAKSVVASVQLARFIRALGWPARAHHLRNYLVMLVPVAVDAGIGELARAGYAVSRSLGANFRLSCVTTDMPLEHDGPIDIGMQDFCEKCRKCATNCPAG</sequence>
<evidence type="ECO:0000256" key="5">
    <source>
        <dbReference type="SAM" id="MobiDB-lite"/>
    </source>
</evidence>
<feature type="non-terminal residue" evidence="7">
    <location>
        <position position="335"/>
    </location>
</feature>
<dbReference type="InterPro" id="IPR004453">
    <property type="entry name" value="QueG"/>
</dbReference>
<keyword evidence="2" id="KW-0479">Metal-binding</keyword>